<dbReference type="InterPro" id="IPR025295">
    <property type="entry name" value="eCIS_core_dom"/>
</dbReference>
<reference evidence="2 3" key="1">
    <citation type="journal article" date="2018" name="ISME J.">
        <title>Endosymbiont genomes yield clues of tubeworm success.</title>
        <authorList>
            <person name="Li Y."/>
            <person name="Liles M.R."/>
            <person name="Halanych K.M."/>
        </authorList>
    </citation>
    <scope>NUCLEOTIDE SEQUENCE [LARGE SCALE GENOMIC DNA]</scope>
    <source>
        <strain evidence="2">A1464</strain>
    </source>
</reference>
<feature type="domain" description="eCIS core" evidence="1">
    <location>
        <begin position="20"/>
        <end position="85"/>
    </location>
</feature>
<accession>A0A370DLZ5</accession>
<name>A0A370DLZ5_9GAMM</name>
<dbReference type="AlphaFoldDB" id="A0A370DLZ5"/>
<comment type="caution">
    <text evidence="2">The sequence shown here is derived from an EMBL/GenBank/DDBJ whole genome shotgun (WGS) entry which is preliminary data.</text>
</comment>
<sequence length="139" mass="15283">MFQMTLYYKERVLMQNKTGLPDKLKSGMESLSGLSLDNVKVHYNSPKPAQIGALAYAQGTDIHIGPGQERYLPHEAWHVVQQKQGRVKPTFQMNGTAVQASMSGPSDAQVIRINAASSGLNIVNDASLEREADKMARKV</sequence>
<keyword evidence="3" id="KW-1185">Reference proteome</keyword>
<dbReference type="EMBL" id="QFXC01000002">
    <property type="protein sequence ID" value="RDH85931.1"/>
    <property type="molecule type" value="Genomic_DNA"/>
</dbReference>
<protein>
    <recommendedName>
        <fullName evidence="1">eCIS core domain-containing protein</fullName>
    </recommendedName>
</protein>
<evidence type="ECO:0000259" key="1">
    <source>
        <dbReference type="Pfam" id="PF13699"/>
    </source>
</evidence>
<gene>
    <name evidence="2" type="ORF">DIZ80_00190</name>
</gene>
<evidence type="ECO:0000313" key="3">
    <source>
        <dbReference type="Proteomes" id="UP000254266"/>
    </source>
</evidence>
<organism evidence="2 3">
    <name type="scientific">endosymbiont of Galathealinum brachiosum</name>
    <dbReference type="NCBI Taxonomy" id="2200906"/>
    <lineage>
        <taxon>Bacteria</taxon>
        <taxon>Pseudomonadati</taxon>
        <taxon>Pseudomonadota</taxon>
        <taxon>Gammaproteobacteria</taxon>
        <taxon>sulfur-oxidizing symbionts</taxon>
    </lineage>
</organism>
<dbReference type="Proteomes" id="UP000254266">
    <property type="component" value="Unassembled WGS sequence"/>
</dbReference>
<proteinExistence type="predicted"/>
<evidence type="ECO:0000313" key="2">
    <source>
        <dbReference type="EMBL" id="RDH85931.1"/>
    </source>
</evidence>
<dbReference type="Pfam" id="PF13699">
    <property type="entry name" value="eCIS_core"/>
    <property type="match status" value="1"/>
</dbReference>